<keyword evidence="1" id="KW-0812">Transmembrane</keyword>
<feature type="transmembrane region" description="Helical" evidence="1">
    <location>
        <begin position="12"/>
        <end position="35"/>
    </location>
</feature>
<dbReference type="Proteomes" id="UP000624279">
    <property type="component" value="Unassembled WGS sequence"/>
</dbReference>
<accession>A0ABR6YC78</accession>
<keyword evidence="1" id="KW-1133">Transmembrane helix</keyword>
<protein>
    <recommendedName>
        <fullName evidence="4">DUF4282 domain-containing protein</fullName>
    </recommendedName>
</protein>
<reference evidence="2 3" key="1">
    <citation type="submission" date="2020-08" db="EMBL/GenBank/DDBJ databases">
        <title>Novel species isolated from subtropical streams in China.</title>
        <authorList>
            <person name="Lu H."/>
        </authorList>
    </citation>
    <scope>NUCLEOTIDE SEQUENCE [LARGE SCALE GENOMIC DNA]</scope>
    <source>
        <strain evidence="2 3">LX15W</strain>
    </source>
</reference>
<organism evidence="2 3">
    <name type="scientific">Undibacterium flavidum</name>
    <dbReference type="NCBI Taxonomy" id="2762297"/>
    <lineage>
        <taxon>Bacteria</taxon>
        <taxon>Pseudomonadati</taxon>
        <taxon>Pseudomonadota</taxon>
        <taxon>Betaproteobacteria</taxon>
        <taxon>Burkholderiales</taxon>
        <taxon>Oxalobacteraceae</taxon>
        <taxon>Undibacterium</taxon>
    </lineage>
</organism>
<comment type="caution">
    <text evidence="2">The sequence shown here is derived from an EMBL/GenBank/DDBJ whole genome shotgun (WGS) entry which is preliminary data.</text>
</comment>
<proteinExistence type="predicted"/>
<keyword evidence="1" id="KW-0472">Membrane</keyword>
<evidence type="ECO:0000313" key="3">
    <source>
        <dbReference type="Proteomes" id="UP000624279"/>
    </source>
</evidence>
<sequence length="82" mass="9128">MPKQLQKIWWLMFPITFVAGYAAYLLVQAAGIIQLDSLPQMLVFVLCFAALRTGLLFVSWLAIVGFVPQLAKSILDKEAATK</sequence>
<evidence type="ECO:0008006" key="4">
    <source>
        <dbReference type="Google" id="ProtNLM"/>
    </source>
</evidence>
<keyword evidence="3" id="KW-1185">Reference proteome</keyword>
<gene>
    <name evidence="2" type="ORF">H8K55_11110</name>
</gene>
<dbReference type="RefSeq" id="WP_186942167.1">
    <property type="nucleotide sequence ID" value="NZ_JACOGA010000009.1"/>
</dbReference>
<evidence type="ECO:0000256" key="1">
    <source>
        <dbReference type="SAM" id="Phobius"/>
    </source>
</evidence>
<dbReference type="EMBL" id="JACOGA010000009">
    <property type="protein sequence ID" value="MBC3874142.1"/>
    <property type="molecule type" value="Genomic_DNA"/>
</dbReference>
<evidence type="ECO:0000313" key="2">
    <source>
        <dbReference type="EMBL" id="MBC3874142.1"/>
    </source>
</evidence>
<feature type="transmembrane region" description="Helical" evidence="1">
    <location>
        <begin position="41"/>
        <end position="67"/>
    </location>
</feature>
<name>A0ABR6YC78_9BURK</name>